<feature type="domain" description="C2H2-type" evidence="14">
    <location>
        <begin position="687"/>
        <end position="714"/>
    </location>
</feature>
<feature type="region of interest" description="Disordered" evidence="13">
    <location>
        <begin position="370"/>
        <end position="391"/>
    </location>
</feature>
<feature type="domain" description="C2H2-type" evidence="14">
    <location>
        <begin position="631"/>
        <end position="658"/>
    </location>
</feature>
<sequence length="944" mass="107199">MDKTKDETLSLYNSHICRLCAEENPNGYQLFSAETDEPDLSVSINSYLPLKVTDDGKYPRWICPGCHLQVESTVQFFNLVASGQETLRNLYNSQCGDELRRGIEDAVMHDKGDREISEAHSSTGEDLPYSVELIQRMSGTTTTIEANLEKPKRKRGRPPKPPPQIDPPVEDPKKEFNIEPEQEEDPQTTLSSGRRRRQIKIPSRYQEAVQGKELEKVYVETGVIEHSDFGSDIDEGLQEVTASGENCTVYPVEVIGHLQDNDGENLGDLVVINNKLQKIYKKTKKKTRFMCDICKVCFCYEQKFLQHRFSHHNVRFECTQCLENFQERNSLIQHQSETEHKGEGIIEGFEINPNSNGNTEEQATASTCNADKRTSCDPNLENPHQIAHYDEHQLEDVFKRIDELEGTEEVLNELPETSGHGAEHEADASFEETTNLIEELDSLNNVHEATDEAEVDNPASNMNLENPSEQLEISPDQQDMEEKSPKRLNYNCNICNHKFNRMQSYIYHKQSEHNDGRRFVCSKCKKSFKNKTLLQRHQLVHSNLRPFTCNYCDAAFKTKTHLFYHKKSHTGEKKHQCNVCDQLFAHKSSLTLHMRCHTGYKPFKCSVCGKAFIQHGNMQEHMRIHTGECPFECHICGRKFKTSSQVRMHIKRHEVNKPLKCNLCDKAFVQIVELRNHQRRHKNIKPYSCETCGKSFIDVGALKKHFRLHTGEKPYSCTECPRRFADGSNLKKHLKIHENKKQMEFLKTSNVTQMSLDQTLDEFTQSSTVSGDNFTLSNADVNSMVGENSMWDLIEEDACLEGTSGVTLSASDGVGGNQQLVNITYQDPDDPLRSKTTLFVVQNTPTVSAMGKISNIEDSMALTQSCNDDQLLQTSNVFLANNGTDPNAIQTVILNIQNPVDLALEQACALFPSDGAADNQLQIVANNQQKVEFLNYADALNIPD</sequence>
<feature type="domain" description="C2H2-type" evidence="14">
    <location>
        <begin position="575"/>
        <end position="602"/>
    </location>
</feature>
<comment type="similarity">
    <text evidence="2">Belongs to the krueppel C2H2-type zinc-finger protein family.</text>
</comment>
<dbReference type="Pfam" id="PF00096">
    <property type="entry name" value="zf-C2H2"/>
    <property type="match status" value="7"/>
</dbReference>
<dbReference type="InterPro" id="IPR013087">
    <property type="entry name" value="Znf_C2H2_type"/>
</dbReference>
<evidence type="ECO:0000259" key="15">
    <source>
        <dbReference type="PROSITE" id="PS51915"/>
    </source>
</evidence>
<dbReference type="GO" id="GO:0005634">
    <property type="term" value="C:nucleus"/>
    <property type="evidence" value="ECO:0007669"/>
    <property type="project" value="UniProtKB-SubCell"/>
</dbReference>
<feature type="compositionally biased region" description="Polar residues" evidence="13">
    <location>
        <begin position="458"/>
        <end position="475"/>
    </location>
</feature>
<evidence type="ECO:0000256" key="7">
    <source>
        <dbReference type="ARBA" id="ARBA00023015"/>
    </source>
</evidence>
<feature type="domain" description="C2H2-type" evidence="14">
    <location>
        <begin position="715"/>
        <end position="742"/>
    </location>
</feature>
<dbReference type="GO" id="GO:0003677">
    <property type="term" value="F:DNA binding"/>
    <property type="evidence" value="ECO:0007669"/>
    <property type="project" value="UniProtKB-KW"/>
</dbReference>
<evidence type="ECO:0000256" key="1">
    <source>
        <dbReference type="ARBA" id="ARBA00004123"/>
    </source>
</evidence>
<gene>
    <name evidence="16" type="ORF">HERILL_LOCUS4547</name>
</gene>
<feature type="domain" description="C2H2-type" evidence="14">
    <location>
        <begin position="603"/>
        <end position="630"/>
    </location>
</feature>
<dbReference type="EMBL" id="LR899010">
    <property type="protein sequence ID" value="CAD7081443.1"/>
    <property type="molecule type" value="Genomic_DNA"/>
</dbReference>
<feature type="domain" description="ZAD" evidence="15">
    <location>
        <begin position="15"/>
        <end position="90"/>
    </location>
</feature>
<evidence type="ECO:0000256" key="13">
    <source>
        <dbReference type="SAM" id="MobiDB-lite"/>
    </source>
</evidence>
<organism evidence="16 17">
    <name type="scientific">Hermetia illucens</name>
    <name type="common">Black soldier fly</name>
    <dbReference type="NCBI Taxonomy" id="343691"/>
    <lineage>
        <taxon>Eukaryota</taxon>
        <taxon>Metazoa</taxon>
        <taxon>Ecdysozoa</taxon>
        <taxon>Arthropoda</taxon>
        <taxon>Hexapoda</taxon>
        <taxon>Insecta</taxon>
        <taxon>Pterygota</taxon>
        <taxon>Neoptera</taxon>
        <taxon>Endopterygota</taxon>
        <taxon>Diptera</taxon>
        <taxon>Brachycera</taxon>
        <taxon>Stratiomyomorpha</taxon>
        <taxon>Stratiomyidae</taxon>
        <taxon>Hermetiinae</taxon>
        <taxon>Hermetia</taxon>
    </lineage>
</organism>
<keyword evidence="10" id="KW-0539">Nucleus</keyword>
<dbReference type="Gene3D" id="3.30.160.60">
    <property type="entry name" value="Classic Zinc Finger"/>
    <property type="match status" value="9"/>
</dbReference>
<dbReference type="FunFam" id="3.30.160.60:FF:000759">
    <property type="entry name" value="zinc finger protein 16"/>
    <property type="match status" value="1"/>
</dbReference>
<feature type="domain" description="C2H2-type" evidence="14">
    <location>
        <begin position="547"/>
        <end position="574"/>
    </location>
</feature>
<dbReference type="PANTHER" id="PTHR23234:SF10">
    <property type="entry name" value="RIKEN CDNA 6720489N17 GENE-RELATED"/>
    <property type="match status" value="1"/>
</dbReference>
<dbReference type="PROSITE" id="PS00028">
    <property type="entry name" value="ZINC_FINGER_C2H2_1"/>
    <property type="match status" value="10"/>
</dbReference>
<name>A0A7R8UIT7_HERIL</name>
<dbReference type="PANTHER" id="PTHR23234">
    <property type="entry name" value="ZNF44 PROTEIN"/>
    <property type="match status" value="1"/>
</dbReference>
<dbReference type="Proteomes" id="UP000594454">
    <property type="component" value="Chromosome 2"/>
</dbReference>
<feature type="binding site" evidence="12">
    <location>
        <position position="20"/>
    </location>
    <ligand>
        <name>Zn(2+)</name>
        <dbReference type="ChEBI" id="CHEBI:29105"/>
    </ligand>
</feature>
<dbReference type="Pfam" id="PF07776">
    <property type="entry name" value="zf-AD"/>
    <property type="match status" value="1"/>
</dbReference>
<dbReference type="PROSITE" id="PS51915">
    <property type="entry name" value="ZAD"/>
    <property type="match status" value="1"/>
</dbReference>
<proteinExistence type="inferred from homology"/>
<keyword evidence="9" id="KW-0804">Transcription</keyword>
<dbReference type="SMART" id="SM00868">
    <property type="entry name" value="zf-AD"/>
    <property type="match status" value="1"/>
</dbReference>
<dbReference type="GO" id="GO:0008270">
    <property type="term" value="F:zinc ion binding"/>
    <property type="evidence" value="ECO:0007669"/>
    <property type="project" value="UniProtKB-UniRule"/>
</dbReference>
<dbReference type="SUPFAM" id="SSF57716">
    <property type="entry name" value="Glucocorticoid receptor-like (DNA-binding domain)"/>
    <property type="match status" value="1"/>
</dbReference>
<dbReference type="FunFam" id="3.30.160.60:FF:000512">
    <property type="entry name" value="zinc finger protein 197 isoform X1"/>
    <property type="match status" value="1"/>
</dbReference>
<feature type="domain" description="C2H2-type" evidence="14">
    <location>
        <begin position="316"/>
        <end position="345"/>
    </location>
</feature>
<dbReference type="FunFam" id="3.30.160.60:FF:000322">
    <property type="entry name" value="GDNF-inducible zinc finger protein 1"/>
    <property type="match status" value="1"/>
</dbReference>
<evidence type="ECO:0000313" key="17">
    <source>
        <dbReference type="Proteomes" id="UP000594454"/>
    </source>
</evidence>
<evidence type="ECO:0000256" key="3">
    <source>
        <dbReference type="ARBA" id="ARBA00022723"/>
    </source>
</evidence>
<evidence type="ECO:0000256" key="6">
    <source>
        <dbReference type="ARBA" id="ARBA00022833"/>
    </source>
</evidence>
<evidence type="ECO:0000256" key="12">
    <source>
        <dbReference type="PROSITE-ProRule" id="PRU01263"/>
    </source>
</evidence>
<feature type="binding site" evidence="12">
    <location>
        <position position="63"/>
    </location>
    <ligand>
        <name>Zn(2+)</name>
        <dbReference type="ChEBI" id="CHEBI:29105"/>
    </ligand>
</feature>
<evidence type="ECO:0000256" key="11">
    <source>
        <dbReference type="PROSITE-ProRule" id="PRU00042"/>
    </source>
</evidence>
<evidence type="ECO:0000256" key="5">
    <source>
        <dbReference type="ARBA" id="ARBA00022771"/>
    </source>
</evidence>
<dbReference type="OrthoDB" id="427030at2759"/>
<reference evidence="16 17" key="1">
    <citation type="submission" date="2020-11" db="EMBL/GenBank/DDBJ databases">
        <authorList>
            <person name="Wallbank WR R."/>
            <person name="Pardo Diaz C."/>
            <person name="Kozak K."/>
            <person name="Martin S."/>
            <person name="Jiggins C."/>
            <person name="Moest M."/>
            <person name="Warren A I."/>
            <person name="Generalovic N T."/>
            <person name="Byers J.R.P. K."/>
            <person name="Montejo-Kovacevich G."/>
            <person name="Yen C E."/>
        </authorList>
    </citation>
    <scope>NUCLEOTIDE SEQUENCE [LARGE SCALE GENOMIC DNA]</scope>
</reference>
<comment type="subcellular location">
    <subcellularLocation>
        <location evidence="1">Nucleus</location>
    </subcellularLocation>
</comment>
<keyword evidence="5 11" id="KW-0863">Zinc-finger</keyword>
<dbReference type="SUPFAM" id="SSF57667">
    <property type="entry name" value="beta-beta-alpha zinc fingers"/>
    <property type="match status" value="5"/>
</dbReference>
<keyword evidence="6 12" id="KW-0862">Zinc</keyword>
<keyword evidence="4" id="KW-0677">Repeat</keyword>
<feature type="domain" description="C2H2-type" evidence="14">
    <location>
        <begin position="490"/>
        <end position="518"/>
    </location>
</feature>
<keyword evidence="8" id="KW-0238">DNA-binding</keyword>
<evidence type="ECO:0000256" key="10">
    <source>
        <dbReference type="ARBA" id="ARBA00023242"/>
    </source>
</evidence>
<keyword evidence="7" id="KW-0805">Transcription regulation</keyword>
<evidence type="ECO:0000256" key="2">
    <source>
        <dbReference type="ARBA" id="ARBA00006991"/>
    </source>
</evidence>
<evidence type="ECO:0000259" key="14">
    <source>
        <dbReference type="PROSITE" id="PS50157"/>
    </source>
</evidence>
<keyword evidence="3 12" id="KW-0479">Metal-binding</keyword>
<evidence type="ECO:0000313" key="16">
    <source>
        <dbReference type="EMBL" id="CAD7081443.1"/>
    </source>
</evidence>
<dbReference type="FunFam" id="3.30.160.60:FF:001156">
    <property type="entry name" value="Zinc finger protein 407"/>
    <property type="match status" value="1"/>
</dbReference>
<dbReference type="AlphaFoldDB" id="A0A7R8UIT7"/>
<feature type="binding site" evidence="12">
    <location>
        <position position="17"/>
    </location>
    <ligand>
        <name>Zn(2+)</name>
        <dbReference type="ChEBI" id="CHEBI:29105"/>
    </ligand>
</feature>
<feature type="region of interest" description="Disordered" evidence="13">
    <location>
        <begin position="141"/>
        <end position="202"/>
    </location>
</feature>
<feature type="region of interest" description="Disordered" evidence="13">
    <location>
        <begin position="451"/>
        <end position="475"/>
    </location>
</feature>
<dbReference type="SMART" id="SM00355">
    <property type="entry name" value="ZnF_C2H2"/>
    <property type="match status" value="11"/>
</dbReference>
<feature type="domain" description="C2H2-type" evidence="14">
    <location>
        <begin position="519"/>
        <end position="546"/>
    </location>
</feature>
<dbReference type="OMA" id="ICPGCNI"/>
<dbReference type="PROSITE" id="PS50157">
    <property type="entry name" value="ZINC_FINGER_C2H2_2"/>
    <property type="match status" value="10"/>
</dbReference>
<evidence type="ECO:0000256" key="9">
    <source>
        <dbReference type="ARBA" id="ARBA00023163"/>
    </source>
</evidence>
<dbReference type="Gene3D" id="3.40.1800.20">
    <property type="match status" value="1"/>
</dbReference>
<dbReference type="InterPro" id="IPR050758">
    <property type="entry name" value="Znf_C2H2-type"/>
</dbReference>
<evidence type="ECO:0000256" key="8">
    <source>
        <dbReference type="ARBA" id="ARBA00023125"/>
    </source>
</evidence>
<keyword evidence="17" id="KW-1185">Reference proteome</keyword>
<evidence type="ECO:0000256" key="4">
    <source>
        <dbReference type="ARBA" id="ARBA00022737"/>
    </source>
</evidence>
<accession>A0A7R8UIT7</accession>
<dbReference type="FunFam" id="3.30.160.60:FF:000267">
    <property type="entry name" value="Zinc finger and BTB domain-containing 49"/>
    <property type="match status" value="1"/>
</dbReference>
<protein>
    <submittedName>
        <fullName evidence="16">Uncharacterized protein</fullName>
    </submittedName>
</protein>
<feature type="binding site" evidence="12">
    <location>
        <position position="66"/>
    </location>
    <ligand>
        <name>Zn(2+)</name>
        <dbReference type="ChEBI" id="CHEBI:29105"/>
    </ligand>
</feature>
<dbReference type="InterPro" id="IPR036236">
    <property type="entry name" value="Znf_C2H2_sf"/>
</dbReference>
<dbReference type="InterPro" id="IPR012934">
    <property type="entry name" value="Znf_AD"/>
</dbReference>
<dbReference type="InParanoid" id="A0A7R8UIT7"/>
<feature type="domain" description="C2H2-type" evidence="14">
    <location>
        <begin position="659"/>
        <end position="686"/>
    </location>
</feature>